<dbReference type="RefSeq" id="WP_220582622.1">
    <property type="nucleotide sequence ID" value="NZ_RKLT01000036.1"/>
</dbReference>
<proteinExistence type="predicted"/>
<keyword evidence="3" id="KW-1185">Reference proteome</keyword>
<dbReference type="Pfam" id="PF24115">
    <property type="entry name" value="DUF7389"/>
    <property type="match status" value="1"/>
</dbReference>
<protein>
    <recommendedName>
        <fullName evidence="1">DUF7389 domain-containing protein</fullName>
    </recommendedName>
</protein>
<dbReference type="EMBL" id="RKLT01000036">
    <property type="protein sequence ID" value="MBX0298042.1"/>
    <property type="molecule type" value="Genomic_DNA"/>
</dbReference>
<sequence length="78" mass="8820">MTDDNTLDDVERVERTDLGASVEARLKRGTGTRDEDQITIKAKGETALDALEKFEQLLAEYEAEYGDRMRTIQPTRDG</sequence>
<evidence type="ECO:0000313" key="2">
    <source>
        <dbReference type="EMBL" id="MBX0298042.1"/>
    </source>
</evidence>
<name>A0AAW4PJX6_9EURY</name>
<dbReference type="AlphaFoldDB" id="A0AAW4PJX6"/>
<evidence type="ECO:0000313" key="3">
    <source>
        <dbReference type="Proteomes" id="UP001430455"/>
    </source>
</evidence>
<accession>A0AAW4PJX6</accession>
<organism evidence="2 3">
    <name type="scientific">Haloarcula nitratireducens</name>
    <dbReference type="NCBI Taxonomy" id="2487749"/>
    <lineage>
        <taxon>Archaea</taxon>
        <taxon>Methanobacteriati</taxon>
        <taxon>Methanobacteriota</taxon>
        <taxon>Stenosarchaea group</taxon>
        <taxon>Halobacteria</taxon>
        <taxon>Halobacteriales</taxon>
        <taxon>Haloarculaceae</taxon>
        <taxon>Haloarcula</taxon>
    </lineage>
</organism>
<dbReference type="InterPro" id="IPR055813">
    <property type="entry name" value="DUF7389"/>
</dbReference>
<gene>
    <name evidence="2" type="ORF">EGH23_24555</name>
</gene>
<reference evidence="2 3" key="1">
    <citation type="submission" date="2021-06" db="EMBL/GenBank/DDBJ databases">
        <title>Halomicroarcula sp. a new haloarchaeum isolated from saline soil.</title>
        <authorList>
            <person name="Duran-Viseras A."/>
            <person name="Sanchez-Porro C."/>
            <person name="Ventosa A."/>
        </authorList>
    </citation>
    <scope>NUCLEOTIDE SEQUENCE [LARGE SCALE GENOMIC DNA]</scope>
    <source>
        <strain evidence="2 3">F27</strain>
    </source>
</reference>
<dbReference type="Proteomes" id="UP001430455">
    <property type="component" value="Unassembled WGS sequence"/>
</dbReference>
<evidence type="ECO:0000259" key="1">
    <source>
        <dbReference type="Pfam" id="PF24115"/>
    </source>
</evidence>
<comment type="caution">
    <text evidence="2">The sequence shown here is derived from an EMBL/GenBank/DDBJ whole genome shotgun (WGS) entry which is preliminary data.</text>
</comment>
<feature type="domain" description="DUF7389" evidence="1">
    <location>
        <begin position="10"/>
        <end position="75"/>
    </location>
</feature>